<dbReference type="RefSeq" id="WP_155325305.1">
    <property type="nucleotide sequence ID" value="NZ_AP021876.1"/>
</dbReference>
<dbReference type="PANTHER" id="PTHR30574">
    <property type="entry name" value="INNER MEMBRANE PROTEIN YEDE"/>
    <property type="match status" value="1"/>
</dbReference>
<evidence type="ECO:0000256" key="5">
    <source>
        <dbReference type="ARBA" id="ARBA00022692"/>
    </source>
</evidence>
<name>A0A5K8A084_9BACT</name>
<evidence type="ECO:0000313" key="11">
    <source>
        <dbReference type="Proteomes" id="UP000425960"/>
    </source>
</evidence>
<keyword evidence="4" id="KW-0997">Cell inner membrane</keyword>
<keyword evidence="5 9" id="KW-0812">Transmembrane</keyword>
<dbReference type="GO" id="GO:0005886">
    <property type="term" value="C:plasma membrane"/>
    <property type="evidence" value="ECO:0007669"/>
    <property type="project" value="UniProtKB-SubCell"/>
</dbReference>
<dbReference type="KEGG" id="dov:DSCO28_63920"/>
<evidence type="ECO:0000313" key="10">
    <source>
        <dbReference type="EMBL" id="BBO85826.1"/>
    </source>
</evidence>
<evidence type="ECO:0000256" key="8">
    <source>
        <dbReference type="ARBA" id="ARBA00035655"/>
    </source>
</evidence>
<feature type="transmembrane region" description="Helical" evidence="9">
    <location>
        <begin position="115"/>
        <end position="133"/>
    </location>
</feature>
<evidence type="ECO:0000256" key="4">
    <source>
        <dbReference type="ARBA" id="ARBA00022519"/>
    </source>
</evidence>
<accession>A0A5K8A084</accession>
<dbReference type="PANTHER" id="PTHR30574:SF1">
    <property type="entry name" value="SULPHUR TRANSPORT DOMAIN-CONTAINING PROTEIN"/>
    <property type="match status" value="1"/>
</dbReference>
<evidence type="ECO:0000256" key="1">
    <source>
        <dbReference type="ARBA" id="ARBA00004429"/>
    </source>
</evidence>
<proteinExistence type="inferred from homology"/>
<keyword evidence="3" id="KW-1003">Cell membrane</keyword>
<feature type="transmembrane region" description="Helical" evidence="9">
    <location>
        <begin position="72"/>
        <end position="94"/>
    </location>
</feature>
<evidence type="ECO:0000256" key="2">
    <source>
        <dbReference type="ARBA" id="ARBA00022448"/>
    </source>
</evidence>
<protein>
    <submittedName>
        <fullName evidence="10">Uncharacterized protein</fullName>
    </submittedName>
</protein>
<dbReference type="Proteomes" id="UP000425960">
    <property type="component" value="Chromosome"/>
</dbReference>
<keyword evidence="7 9" id="KW-0472">Membrane</keyword>
<evidence type="ECO:0000256" key="3">
    <source>
        <dbReference type="ARBA" id="ARBA00022475"/>
    </source>
</evidence>
<comment type="subcellular location">
    <subcellularLocation>
        <location evidence="1">Cell inner membrane</location>
        <topology evidence="1">Multi-pass membrane protein</topology>
    </subcellularLocation>
</comment>
<keyword evidence="2" id="KW-0813">Transport</keyword>
<gene>
    <name evidence="10" type="ORF">DSCO28_63920</name>
</gene>
<dbReference type="EMBL" id="AP021876">
    <property type="protein sequence ID" value="BBO85826.1"/>
    <property type="molecule type" value="Genomic_DNA"/>
</dbReference>
<dbReference type="InterPro" id="IPR007272">
    <property type="entry name" value="Sulf_transp_TsuA/YedE"/>
</dbReference>
<reference evidence="10 11" key="1">
    <citation type="submission" date="2019-11" db="EMBL/GenBank/DDBJ databases">
        <title>Comparative genomics of hydrocarbon-degrading Desulfosarcina strains.</title>
        <authorList>
            <person name="Watanabe M."/>
            <person name="Kojima H."/>
            <person name="Fukui M."/>
        </authorList>
    </citation>
    <scope>NUCLEOTIDE SEQUENCE [LARGE SCALE GENOMIC DNA]</scope>
    <source>
        <strain evidence="10 11">28bB2T</strain>
    </source>
</reference>
<dbReference type="AlphaFoldDB" id="A0A5K8A084"/>
<dbReference type="Pfam" id="PF04143">
    <property type="entry name" value="Sulf_transp"/>
    <property type="match status" value="1"/>
</dbReference>
<evidence type="ECO:0000256" key="9">
    <source>
        <dbReference type="SAM" id="Phobius"/>
    </source>
</evidence>
<evidence type="ECO:0000256" key="6">
    <source>
        <dbReference type="ARBA" id="ARBA00022989"/>
    </source>
</evidence>
<feature type="transmembrane region" description="Helical" evidence="9">
    <location>
        <begin position="145"/>
        <end position="170"/>
    </location>
</feature>
<keyword evidence="6 9" id="KW-1133">Transmembrane helix</keyword>
<sequence length="174" mass="18338">MKFETWNPYLSGALAGILLVASVAVAGQYLGASTTFSRSAAYIEDKAGVDTNRFDYFTAKKGKYGPGSLPNWQLMFVIGVVAGSFGISLLTRSFKVVPVPPMWSARFGDNPWKRGAAAFLGGAIALFGVRLAGGCPSGHGLSGLSQLAVSGFIAMAFFFLVGLVTARLVYGPRK</sequence>
<comment type="similarity">
    <text evidence="8">Belongs to the TsuA/YedE (TC 9.B.102) family.</text>
</comment>
<evidence type="ECO:0000256" key="7">
    <source>
        <dbReference type="ARBA" id="ARBA00023136"/>
    </source>
</evidence>
<organism evidence="10 11">
    <name type="scientific">Desulfosarcina ovata subsp. sediminis</name>
    <dbReference type="NCBI Taxonomy" id="885957"/>
    <lineage>
        <taxon>Bacteria</taxon>
        <taxon>Pseudomonadati</taxon>
        <taxon>Thermodesulfobacteriota</taxon>
        <taxon>Desulfobacteria</taxon>
        <taxon>Desulfobacterales</taxon>
        <taxon>Desulfosarcinaceae</taxon>
        <taxon>Desulfosarcina</taxon>
    </lineage>
</organism>